<evidence type="ECO:0000256" key="4">
    <source>
        <dbReference type="ARBA" id="ARBA00022679"/>
    </source>
</evidence>
<name>A0ABS3VZD6_MICEH</name>
<feature type="transmembrane region" description="Helical" evidence="8">
    <location>
        <begin position="244"/>
        <end position="265"/>
    </location>
</feature>
<dbReference type="PANTHER" id="PTHR33908:SF11">
    <property type="entry name" value="MEMBRANE PROTEIN"/>
    <property type="match status" value="1"/>
</dbReference>
<feature type="transmembrane region" description="Helical" evidence="8">
    <location>
        <begin position="277"/>
        <end position="301"/>
    </location>
</feature>
<evidence type="ECO:0000256" key="6">
    <source>
        <dbReference type="ARBA" id="ARBA00022989"/>
    </source>
</evidence>
<evidence type="ECO:0000256" key="2">
    <source>
        <dbReference type="ARBA" id="ARBA00022475"/>
    </source>
</evidence>
<reference evidence="10 11" key="1">
    <citation type="submission" date="2019-12" db="EMBL/GenBank/DDBJ databases">
        <title>Whole genome sequencing of endophytic Actinobacterium Micromonospora sp. MPMI6T.</title>
        <authorList>
            <person name="Evv R."/>
            <person name="Podile A.R."/>
        </authorList>
    </citation>
    <scope>NUCLEOTIDE SEQUENCE [LARGE SCALE GENOMIC DNA]</scope>
    <source>
        <strain evidence="10 11">MPMI6</strain>
    </source>
</reference>
<evidence type="ECO:0000256" key="3">
    <source>
        <dbReference type="ARBA" id="ARBA00022676"/>
    </source>
</evidence>
<dbReference type="EMBL" id="WVUH01000367">
    <property type="protein sequence ID" value="MBO4209889.1"/>
    <property type="molecule type" value="Genomic_DNA"/>
</dbReference>
<keyword evidence="5 8" id="KW-0812">Transmembrane</keyword>
<evidence type="ECO:0000256" key="8">
    <source>
        <dbReference type="SAM" id="Phobius"/>
    </source>
</evidence>
<keyword evidence="6 8" id="KW-1133">Transmembrane helix</keyword>
<feature type="transmembrane region" description="Helical" evidence="8">
    <location>
        <begin position="307"/>
        <end position="340"/>
    </location>
</feature>
<protein>
    <recommendedName>
        <fullName evidence="9">Glycosyltransferase RgtA/B/C/D-like domain-containing protein</fullName>
    </recommendedName>
</protein>
<keyword evidence="11" id="KW-1185">Reference proteome</keyword>
<sequence length="481" mass="51093">MRLRATGDRPGALNRYGWIWPVLAVLAVTGYRLTGAQPWRDELATWSAADRDVDDLFRMAGTIDAVNAPYYLFMHGWTAVFGDSVAALRAPAALATAAAAGLLAVLGRQLFPARTGLVAGLLYAVLPSTSRYAQEARSYALATAFALLASVLLVRALRRPTVARWAGYALAVTALGLTHLVAATLLAGHAVAVLTAGRRHRDRWWGWLLAVLPAVLVLTPLVVLGRGQQGRQLDWVDPPTLGDLAVLPSVLVQSGQVGGLLLGLATVGAVSRGRRGLAVAGCVLLPVALLLVVGLVTPLWVPRYLTFTVPFGCLLAAVVPGMLRLPAALVVVAVTALLGVPEQAALRRTHEWPRSAPVDYAGAARIVADGQRPGDAIVYSPRDGWRFLDLAVAYHLRGRPRPRDALLVRDQAARGDLWVDECPDPAPCLAGHDRVWLLVAGAPADPAGAVTGARGAALRAGYRTDRSWRVSGLTVALLTRR</sequence>
<feature type="transmembrane region" description="Helical" evidence="8">
    <location>
        <begin position="139"/>
        <end position="157"/>
    </location>
</feature>
<evidence type="ECO:0000313" key="11">
    <source>
        <dbReference type="Proteomes" id="UP000823521"/>
    </source>
</evidence>
<keyword evidence="3" id="KW-0328">Glycosyltransferase</keyword>
<comment type="caution">
    <text evidence="10">The sequence shown here is derived from an EMBL/GenBank/DDBJ whole genome shotgun (WGS) entry which is preliminary data.</text>
</comment>
<evidence type="ECO:0000256" key="7">
    <source>
        <dbReference type="ARBA" id="ARBA00023136"/>
    </source>
</evidence>
<dbReference type="PANTHER" id="PTHR33908">
    <property type="entry name" value="MANNOSYLTRANSFERASE YKCB-RELATED"/>
    <property type="match status" value="1"/>
</dbReference>
<organism evidence="10 11">
    <name type="scientific">Micromonospora echinofusca</name>
    <dbReference type="NCBI Taxonomy" id="47858"/>
    <lineage>
        <taxon>Bacteria</taxon>
        <taxon>Bacillati</taxon>
        <taxon>Actinomycetota</taxon>
        <taxon>Actinomycetes</taxon>
        <taxon>Micromonosporales</taxon>
        <taxon>Micromonosporaceae</taxon>
        <taxon>Micromonospora</taxon>
    </lineage>
</organism>
<comment type="subcellular location">
    <subcellularLocation>
        <location evidence="1">Cell membrane</location>
        <topology evidence="1">Multi-pass membrane protein</topology>
    </subcellularLocation>
</comment>
<evidence type="ECO:0000256" key="1">
    <source>
        <dbReference type="ARBA" id="ARBA00004651"/>
    </source>
</evidence>
<feature type="transmembrane region" description="Helical" evidence="8">
    <location>
        <begin position="204"/>
        <end position="224"/>
    </location>
</feature>
<keyword evidence="7 8" id="KW-0472">Membrane</keyword>
<feature type="domain" description="Glycosyltransferase RgtA/B/C/D-like" evidence="9">
    <location>
        <begin position="72"/>
        <end position="221"/>
    </location>
</feature>
<evidence type="ECO:0000313" key="10">
    <source>
        <dbReference type="EMBL" id="MBO4209889.1"/>
    </source>
</evidence>
<gene>
    <name evidence="10" type="ORF">GSF22_28440</name>
</gene>
<keyword evidence="4" id="KW-0808">Transferase</keyword>
<proteinExistence type="predicted"/>
<feature type="transmembrane region" description="Helical" evidence="8">
    <location>
        <begin position="169"/>
        <end position="192"/>
    </location>
</feature>
<feature type="transmembrane region" description="Helical" evidence="8">
    <location>
        <begin position="12"/>
        <end position="33"/>
    </location>
</feature>
<dbReference type="Proteomes" id="UP000823521">
    <property type="component" value="Unassembled WGS sequence"/>
</dbReference>
<keyword evidence="2" id="KW-1003">Cell membrane</keyword>
<dbReference type="InterPro" id="IPR050297">
    <property type="entry name" value="LipidA_mod_glycosyltrf_83"/>
</dbReference>
<dbReference type="InterPro" id="IPR038731">
    <property type="entry name" value="RgtA/B/C-like"/>
</dbReference>
<feature type="transmembrane region" description="Helical" evidence="8">
    <location>
        <begin position="86"/>
        <end position="106"/>
    </location>
</feature>
<evidence type="ECO:0000259" key="9">
    <source>
        <dbReference type="Pfam" id="PF13231"/>
    </source>
</evidence>
<dbReference type="RefSeq" id="WP_208816894.1">
    <property type="nucleotide sequence ID" value="NZ_WVUH01000367.1"/>
</dbReference>
<evidence type="ECO:0000256" key="5">
    <source>
        <dbReference type="ARBA" id="ARBA00022692"/>
    </source>
</evidence>
<dbReference type="Pfam" id="PF13231">
    <property type="entry name" value="PMT_2"/>
    <property type="match status" value="1"/>
</dbReference>
<accession>A0ABS3VZD6</accession>